<sequence>MSFPFADSVAILTGASRGIGPIIAERLAAAGLRLALVARDPEGLRQTAGRIAATGRAPLVIQADIGDEADQIRIADTVRTRLGPPALLVNNAAIERIGRFQDLTTAQIKDVLLTNLLGAQILTRLVLPGMLAEGRGHIVNIGSVAGRIPYPYGTVNSAAKQGLTGFTWSLWAELRGTGVGVSVVHPTLVGRVGIAARWPSAGRPPLLRQVSAERVAQAVVDCVRKDRVEVTVAPATERIADVVSAVSPRLAAWGARRIGLYRYLRDIALATDAASPTGGYPR</sequence>
<keyword evidence="5" id="KW-1185">Reference proteome</keyword>
<dbReference type="Proteomes" id="UP001058271">
    <property type="component" value="Chromosome"/>
</dbReference>
<accession>A0ABY5Z0Y5</accession>
<gene>
    <name evidence="4" type="ORF">Drose_26320</name>
</gene>
<evidence type="ECO:0000256" key="1">
    <source>
        <dbReference type="ARBA" id="ARBA00006484"/>
    </source>
</evidence>
<dbReference type="PRINTS" id="PR00080">
    <property type="entry name" value="SDRFAMILY"/>
</dbReference>
<dbReference type="InterPro" id="IPR002347">
    <property type="entry name" value="SDR_fam"/>
</dbReference>
<dbReference type="SUPFAM" id="SSF51735">
    <property type="entry name" value="NAD(P)-binding Rossmann-fold domains"/>
    <property type="match status" value="1"/>
</dbReference>
<dbReference type="InterPro" id="IPR036291">
    <property type="entry name" value="NAD(P)-bd_dom_sf"/>
</dbReference>
<reference evidence="4" key="1">
    <citation type="submission" date="2021-04" db="EMBL/GenBank/DDBJ databases">
        <title>Biosynthetic gene clusters of Dactylosporangioum roseum.</title>
        <authorList>
            <person name="Hartkoorn R.C."/>
            <person name="Beaudoing E."/>
            <person name="Hot D."/>
            <person name="Moureu S."/>
        </authorList>
    </citation>
    <scope>NUCLEOTIDE SEQUENCE</scope>
    <source>
        <strain evidence="4">NRRL B-16295</strain>
    </source>
</reference>
<name>A0ABY5Z0Y5_9ACTN</name>
<dbReference type="PANTHER" id="PTHR44196:SF1">
    <property type="entry name" value="DEHYDROGENASE_REDUCTASE SDR FAMILY MEMBER 7B"/>
    <property type="match status" value="1"/>
</dbReference>
<keyword evidence="2" id="KW-0560">Oxidoreductase</keyword>
<dbReference type="PANTHER" id="PTHR44196">
    <property type="entry name" value="DEHYDROGENASE/REDUCTASE SDR FAMILY MEMBER 7B"/>
    <property type="match status" value="1"/>
</dbReference>
<comment type="similarity">
    <text evidence="1 3">Belongs to the short-chain dehydrogenases/reductases (SDR) family.</text>
</comment>
<dbReference type="RefSeq" id="WP_260724043.1">
    <property type="nucleotide sequence ID" value="NZ_BAAABS010000052.1"/>
</dbReference>
<dbReference type="Gene3D" id="3.40.50.720">
    <property type="entry name" value="NAD(P)-binding Rossmann-like Domain"/>
    <property type="match status" value="1"/>
</dbReference>
<evidence type="ECO:0000256" key="3">
    <source>
        <dbReference type="RuleBase" id="RU000363"/>
    </source>
</evidence>
<organism evidence="4 5">
    <name type="scientific">Dactylosporangium roseum</name>
    <dbReference type="NCBI Taxonomy" id="47989"/>
    <lineage>
        <taxon>Bacteria</taxon>
        <taxon>Bacillati</taxon>
        <taxon>Actinomycetota</taxon>
        <taxon>Actinomycetes</taxon>
        <taxon>Micromonosporales</taxon>
        <taxon>Micromonosporaceae</taxon>
        <taxon>Dactylosporangium</taxon>
    </lineage>
</organism>
<evidence type="ECO:0000313" key="4">
    <source>
        <dbReference type="EMBL" id="UWZ34710.1"/>
    </source>
</evidence>
<evidence type="ECO:0000313" key="5">
    <source>
        <dbReference type="Proteomes" id="UP001058271"/>
    </source>
</evidence>
<protein>
    <submittedName>
        <fullName evidence="4">SDR family NAD(P)-dependent oxidoreductase</fullName>
    </submittedName>
</protein>
<dbReference type="EMBL" id="CP073721">
    <property type="protein sequence ID" value="UWZ34710.1"/>
    <property type="molecule type" value="Genomic_DNA"/>
</dbReference>
<dbReference type="CDD" id="cd05233">
    <property type="entry name" value="SDR_c"/>
    <property type="match status" value="1"/>
</dbReference>
<proteinExistence type="inferred from homology"/>
<dbReference type="Pfam" id="PF00106">
    <property type="entry name" value="adh_short"/>
    <property type="match status" value="1"/>
</dbReference>
<evidence type="ECO:0000256" key="2">
    <source>
        <dbReference type="ARBA" id="ARBA00023002"/>
    </source>
</evidence>
<dbReference type="PRINTS" id="PR00081">
    <property type="entry name" value="GDHRDH"/>
</dbReference>